<gene>
    <name evidence="2" type="ORF">FH607_007770</name>
</gene>
<dbReference type="Pfam" id="PF18969">
    <property type="entry name" value="DUF5708"/>
    <property type="match status" value="1"/>
</dbReference>
<dbReference type="OrthoDB" id="3298667at2"/>
<accession>A0A5N6AG84</accession>
<sequence>MTRVARHTVEGVATALVGVLLWVFTDGVETPVVTLSKVGMVLTAVGAAQLAVTLILELGRRRA</sequence>
<feature type="transmembrane region" description="Helical" evidence="1">
    <location>
        <begin position="7"/>
        <end position="25"/>
    </location>
</feature>
<keyword evidence="1" id="KW-0472">Membrane</keyword>
<dbReference type="EMBL" id="VDLY02000004">
    <property type="protein sequence ID" value="KAB8167867.1"/>
    <property type="molecule type" value="Genomic_DNA"/>
</dbReference>
<dbReference type="InterPro" id="IPR043762">
    <property type="entry name" value="DUF5708"/>
</dbReference>
<keyword evidence="1" id="KW-1133">Transmembrane helix</keyword>
<feature type="transmembrane region" description="Helical" evidence="1">
    <location>
        <begin position="37"/>
        <end position="56"/>
    </location>
</feature>
<organism evidence="2 3">
    <name type="scientific">Streptomyces mimosae</name>
    <dbReference type="NCBI Taxonomy" id="2586635"/>
    <lineage>
        <taxon>Bacteria</taxon>
        <taxon>Bacillati</taxon>
        <taxon>Actinomycetota</taxon>
        <taxon>Actinomycetes</taxon>
        <taxon>Kitasatosporales</taxon>
        <taxon>Streptomycetaceae</taxon>
        <taxon>Streptomyces</taxon>
    </lineage>
</organism>
<dbReference type="Proteomes" id="UP000314251">
    <property type="component" value="Unassembled WGS sequence"/>
</dbReference>
<dbReference type="AlphaFoldDB" id="A0A5N6AG84"/>
<comment type="caution">
    <text evidence="2">The sequence shown here is derived from an EMBL/GenBank/DDBJ whole genome shotgun (WGS) entry which is preliminary data.</text>
</comment>
<name>A0A5N6AG84_9ACTN</name>
<keyword evidence="1" id="KW-0812">Transmembrane</keyword>
<keyword evidence="3" id="KW-1185">Reference proteome</keyword>
<evidence type="ECO:0000313" key="2">
    <source>
        <dbReference type="EMBL" id="KAB8167867.1"/>
    </source>
</evidence>
<evidence type="ECO:0000313" key="3">
    <source>
        <dbReference type="Proteomes" id="UP000314251"/>
    </source>
</evidence>
<reference evidence="2" key="1">
    <citation type="submission" date="2019-10" db="EMBL/GenBank/DDBJ databases">
        <title>Nonomuraea sp. nov., isolated from Phyllanthus amarus.</title>
        <authorList>
            <person name="Klykleung N."/>
            <person name="Tanasupawat S."/>
        </authorList>
    </citation>
    <scope>NUCLEOTIDE SEQUENCE [LARGE SCALE GENOMIC DNA]</scope>
    <source>
        <strain evidence="2">3MP-10</strain>
    </source>
</reference>
<proteinExistence type="predicted"/>
<evidence type="ECO:0000256" key="1">
    <source>
        <dbReference type="SAM" id="Phobius"/>
    </source>
</evidence>
<protein>
    <submittedName>
        <fullName evidence="2">Uncharacterized protein</fullName>
    </submittedName>
</protein>